<dbReference type="GO" id="GO:0005524">
    <property type="term" value="F:ATP binding"/>
    <property type="evidence" value="ECO:0007669"/>
    <property type="project" value="UniProtKB-KW"/>
</dbReference>
<dbReference type="Gene3D" id="3.30.565.10">
    <property type="entry name" value="Histidine kinase-like ATPase, C-terminal domain"/>
    <property type="match status" value="1"/>
</dbReference>
<keyword evidence="3" id="KW-0597">Phosphoprotein</keyword>
<evidence type="ECO:0000256" key="2">
    <source>
        <dbReference type="ARBA" id="ARBA00012438"/>
    </source>
</evidence>
<evidence type="ECO:0000256" key="1">
    <source>
        <dbReference type="ARBA" id="ARBA00000085"/>
    </source>
</evidence>
<dbReference type="PANTHER" id="PTHR43547:SF2">
    <property type="entry name" value="HYBRID SIGNAL TRANSDUCTION HISTIDINE KINASE C"/>
    <property type="match status" value="1"/>
</dbReference>
<dbReference type="Proteomes" id="UP001291309">
    <property type="component" value="Unassembled WGS sequence"/>
</dbReference>
<dbReference type="SUPFAM" id="SSF55781">
    <property type="entry name" value="GAF domain-like"/>
    <property type="match status" value="2"/>
</dbReference>
<sequence>MDPTQDPHNEAPRQDTPAAPEGRPLRRRELQANEALQLLSRVGRLLSVRRGSLRLRLQKALRAATSYELATFGLLDLIRADGQLHRVVAVHRNAESEAHLRAVPGHYRPDTACSPIHEVLHTGLSRLFVDYPLEVRRMVGSLPEHLARLEEHQPRSLLVVPLSSRGRVLGLMLLARSEPLPPYRTEDLEIAEELARRLVAAIDSARMRRKAQRAERRARFLSRASQALAASLDYRVTLDRVARLAVPTVADLCTVDILEEDGSIRRLAVAHRAPEKAAVAWELEHRWPSRLEDSFGPGKVIRSGRPELRGEVPDAKLPLAARDTEHLRTLRTLELESYLVAPLQARGRTLGAITFAYTGSHRRYRKADLHLAMELADRAALAVDNALLYRASQEAVRLRDEFLAVASHELKTPLTPLALRLQSLRRELDRGGAIVNPTRLREHVAALQRQSKRLSTLVESLLDVSRLEAGRLELNLEFVDLSALVREVIGRFAAQALRTSTELEVRAEEPVVGRWDRIRLEQVVSSLLSNALKYGVGRPIHIRAERSPTGARLVVKDEGIGISPEHLPRIFDRFERAVSAEHFGGLGLGLYLTRHLVEAFGGTIRAASEPGQGATFEVNLPLASPEA</sequence>
<dbReference type="InterPro" id="IPR003661">
    <property type="entry name" value="HisK_dim/P_dom"/>
</dbReference>
<dbReference type="PROSITE" id="PS50109">
    <property type="entry name" value="HIS_KIN"/>
    <property type="match status" value="1"/>
</dbReference>
<evidence type="ECO:0000259" key="6">
    <source>
        <dbReference type="PROSITE" id="PS50109"/>
    </source>
</evidence>
<evidence type="ECO:0000313" key="7">
    <source>
        <dbReference type="EMBL" id="MDY7231920.1"/>
    </source>
</evidence>
<evidence type="ECO:0000256" key="5">
    <source>
        <dbReference type="SAM" id="MobiDB-lite"/>
    </source>
</evidence>
<reference evidence="7 8" key="1">
    <citation type="submission" date="2023-12" db="EMBL/GenBank/DDBJ databases">
        <title>the genome sequence of Hyalangium sp. s54d21.</title>
        <authorList>
            <person name="Zhang X."/>
        </authorList>
    </citation>
    <scope>NUCLEOTIDE SEQUENCE [LARGE SCALE GENOMIC DNA]</scope>
    <source>
        <strain evidence="8">s54d21</strain>
    </source>
</reference>
<dbReference type="SMART" id="SM00388">
    <property type="entry name" value="HisKA"/>
    <property type="match status" value="1"/>
</dbReference>
<dbReference type="InterPro" id="IPR003594">
    <property type="entry name" value="HATPase_dom"/>
</dbReference>
<organism evidence="7 8">
    <name type="scientific">Hyalangium rubrum</name>
    <dbReference type="NCBI Taxonomy" id="3103134"/>
    <lineage>
        <taxon>Bacteria</taxon>
        <taxon>Pseudomonadati</taxon>
        <taxon>Myxococcota</taxon>
        <taxon>Myxococcia</taxon>
        <taxon>Myxococcales</taxon>
        <taxon>Cystobacterineae</taxon>
        <taxon>Archangiaceae</taxon>
        <taxon>Hyalangium</taxon>
    </lineage>
</organism>
<evidence type="ECO:0000256" key="4">
    <source>
        <dbReference type="SAM" id="Coils"/>
    </source>
</evidence>
<evidence type="ECO:0000313" key="8">
    <source>
        <dbReference type="Proteomes" id="UP001291309"/>
    </source>
</evidence>
<dbReference type="InterPro" id="IPR003018">
    <property type="entry name" value="GAF"/>
</dbReference>
<dbReference type="InterPro" id="IPR036890">
    <property type="entry name" value="HATPase_C_sf"/>
</dbReference>
<dbReference type="Pfam" id="PF00512">
    <property type="entry name" value="HisKA"/>
    <property type="match status" value="1"/>
</dbReference>
<feature type="region of interest" description="Disordered" evidence="5">
    <location>
        <begin position="1"/>
        <end position="24"/>
    </location>
</feature>
<dbReference type="SUPFAM" id="SSF47384">
    <property type="entry name" value="Homodimeric domain of signal transducing histidine kinase"/>
    <property type="match status" value="1"/>
</dbReference>
<dbReference type="Gene3D" id="1.10.287.130">
    <property type="match status" value="1"/>
</dbReference>
<feature type="coiled-coil region" evidence="4">
    <location>
        <begin position="188"/>
        <end position="224"/>
    </location>
</feature>
<dbReference type="SMART" id="SM00065">
    <property type="entry name" value="GAF"/>
    <property type="match status" value="2"/>
</dbReference>
<dbReference type="InterPro" id="IPR005467">
    <property type="entry name" value="His_kinase_dom"/>
</dbReference>
<evidence type="ECO:0000256" key="3">
    <source>
        <dbReference type="ARBA" id="ARBA00022553"/>
    </source>
</evidence>
<keyword evidence="7" id="KW-0067">ATP-binding</keyword>
<comment type="caution">
    <text evidence="7">The sequence shown here is derived from an EMBL/GenBank/DDBJ whole genome shotgun (WGS) entry which is preliminary data.</text>
</comment>
<accession>A0ABU5HEL7</accession>
<dbReference type="InterPro" id="IPR004358">
    <property type="entry name" value="Sig_transdc_His_kin-like_C"/>
</dbReference>
<protein>
    <recommendedName>
        <fullName evidence="2">histidine kinase</fullName>
        <ecNumber evidence="2">2.7.13.3</ecNumber>
    </recommendedName>
</protein>
<dbReference type="RefSeq" id="WP_321550635.1">
    <property type="nucleotide sequence ID" value="NZ_JAXIVS010000017.1"/>
</dbReference>
<dbReference type="Gene3D" id="3.30.450.40">
    <property type="match status" value="2"/>
</dbReference>
<dbReference type="InterPro" id="IPR036097">
    <property type="entry name" value="HisK_dim/P_sf"/>
</dbReference>
<dbReference type="InterPro" id="IPR029016">
    <property type="entry name" value="GAF-like_dom_sf"/>
</dbReference>
<dbReference type="SMART" id="SM00387">
    <property type="entry name" value="HATPase_c"/>
    <property type="match status" value="1"/>
</dbReference>
<dbReference type="Pfam" id="PF13185">
    <property type="entry name" value="GAF_2"/>
    <property type="match status" value="1"/>
</dbReference>
<dbReference type="EC" id="2.7.13.3" evidence="2"/>
<dbReference type="PANTHER" id="PTHR43547">
    <property type="entry name" value="TWO-COMPONENT HISTIDINE KINASE"/>
    <property type="match status" value="1"/>
</dbReference>
<gene>
    <name evidence="7" type="ORF">SYV04_36370</name>
</gene>
<feature type="domain" description="Histidine kinase" evidence="6">
    <location>
        <begin position="405"/>
        <end position="624"/>
    </location>
</feature>
<feature type="compositionally biased region" description="Basic and acidic residues" evidence="5">
    <location>
        <begin position="1"/>
        <end position="13"/>
    </location>
</feature>
<dbReference type="EMBL" id="JAXIVS010000017">
    <property type="protein sequence ID" value="MDY7231920.1"/>
    <property type="molecule type" value="Genomic_DNA"/>
</dbReference>
<dbReference type="Pfam" id="PF02518">
    <property type="entry name" value="HATPase_c"/>
    <property type="match status" value="1"/>
</dbReference>
<keyword evidence="7" id="KW-0547">Nucleotide-binding</keyword>
<keyword evidence="8" id="KW-1185">Reference proteome</keyword>
<dbReference type="CDD" id="cd00082">
    <property type="entry name" value="HisKA"/>
    <property type="match status" value="1"/>
</dbReference>
<keyword evidence="4" id="KW-0175">Coiled coil</keyword>
<comment type="catalytic activity">
    <reaction evidence="1">
        <text>ATP + protein L-histidine = ADP + protein N-phospho-L-histidine.</text>
        <dbReference type="EC" id="2.7.13.3"/>
    </reaction>
</comment>
<proteinExistence type="predicted"/>
<dbReference type="PRINTS" id="PR00344">
    <property type="entry name" value="BCTRLSENSOR"/>
</dbReference>
<name>A0ABU5HEL7_9BACT</name>
<dbReference type="SUPFAM" id="SSF55874">
    <property type="entry name" value="ATPase domain of HSP90 chaperone/DNA topoisomerase II/histidine kinase"/>
    <property type="match status" value="1"/>
</dbReference>
<dbReference type="Pfam" id="PF01590">
    <property type="entry name" value="GAF"/>
    <property type="match status" value="1"/>
</dbReference>